<dbReference type="EMBL" id="JACHGH010000015">
    <property type="protein sequence ID" value="MBB6455061.1"/>
    <property type="molecule type" value="Genomic_DNA"/>
</dbReference>
<gene>
    <name evidence="1" type="ORF">HNQ94_003556</name>
</gene>
<keyword evidence="2" id="KW-1185">Reference proteome</keyword>
<dbReference type="InterPro" id="IPR014717">
    <property type="entry name" value="Transl_elong_EF1B/ribsomal_bS6"/>
</dbReference>
<protein>
    <submittedName>
        <fullName evidence="1">Type IV pilus assembly protein PilO</fullName>
    </submittedName>
</protein>
<evidence type="ECO:0000313" key="2">
    <source>
        <dbReference type="Proteomes" id="UP000581688"/>
    </source>
</evidence>
<dbReference type="Gene3D" id="3.30.70.60">
    <property type="match status" value="1"/>
</dbReference>
<name>A0A841Q994_9BACI</name>
<organism evidence="1 2">
    <name type="scientific">Salirhabdus euzebyi</name>
    <dbReference type="NCBI Taxonomy" id="394506"/>
    <lineage>
        <taxon>Bacteria</taxon>
        <taxon>Bacillati</taxon>
        <taxon>Bacillota</taxon>
        <taxon>Bacilli</taxon>
        <taxon>Bacillales</taxon>
        <taxon>Bacillaceae</taxon>
        <taxon>Salirhabdus</taxon>
    </lineage>
</organism>
<accession>A0A841Q994</accession>
<proteinExistence type="predicted"/>
<dbReference type="RefSeq" id="WP_174497537.1">
    <property type="nucleotide sequence ID" value="NZ_CADDWK010000016.1"/>
</dbReference>
<sequence>MKKWNSGQKIILFALTFIVLLGIGGAYFFSVKPLMENQEQAESSLSNEQLLYEKISEQYKEQQQVDRSRDSLVLQKQLPLDPFYEQLFWEVNEAQAISNSVVTSYNISEPIQFTLSTMDGAEGEELMQVTFSLQVTSPAYPNMIDFVDRLENSERIVSIEQVSFTQPDSEESLQYDLTFSAFYKEGLNTLRGSNPTIAIPAPANKDNPLQ</sequence>
<dbReference type="AlphaFoldDB" id="A0A841Q994"/>
<reference evidence="1 2" key="1">
    <citation type="submission" date="2020-08" db="EMBL/GenBank/DDBJ databases">
        <title>Genomic Encyclopedia of Type Strains, Phase IV (KMG-IV): sequencing the most valuable type-strain genomes for metagenomic binning, comparative biology and taxonomic classification.</title>
        <authorList>
            <person name="Goeker M."/>
        </authorList>
    </citation>
    <scope>NUCLEOTIDE SEQUENCE [LARGE SCALE GENOMIC DNA]</scope>
    <source>
        <strain evidence="1 2">DSM 19612</strain>
    </source>
</reference>
<comment type="caution">
    <text evidence="1">The sequence shown here is derived from an EMBL/GenBank/DDBJ whole genome shotgun (WGS) entry which is preliminary data.</text>
</comment>
<dbReference type="Proteomes" id="UP000581688">
    <property type="component" value="Unassembled WGS sequence"/>
</dbReference>
<evidence type="ECO:0000313" key="1">
    <source>
        <dbReference type="EMBL" id="MBB6455061.1"/>
    </source>
</evidence>